<protein>
    <submittedName>
        <fullName evidence="1">Uncharacterized protein</fullName>
    </submittedName>
</protein>
<dbReference type="RefSeq" id="WP_094787671.1">
    <property type="nucleotide sequence ID" value="NZ_NDXW01000001.1"/>
</dbReference>
<dbReference type="Proteomes" id="UP000257039">
    <property type="component" value="Unassembled WGS sequence"/>
</dbReference>
<proteinExistence type="predicted"/>
<organism evidence="1 2">
    <name type="scientific">Zooshikella ganghwensis</name>
    <dbReference type="NCBI Taxonomy" id="202772"/>
    <lineage>
        <taxon>Bacteria</taxon>
        <taxon>Pseudomonadati</taxon>
        <taxon>Pseudomonadota</taxon>
        <taxon>Gammaproteobacteria</taxon>
        <taxon>Oceanospirillales</taxon>
        <taxon>Zooshikellaceae</taxon>
        <taxon>Zooshikella</taxon>
    </lineage>
</organism>
<dbReference type="AlphaFoldDB" id="A0A4P9VR65"/>
<evidence type="ECO:0000313" key="2">
    <source>
        <dbReference type="Proteomes" id="UP000257039"/>
    </source>
</evidence>
<gene>
    <name evidence="1" type="ORF">B9G39_14475</name>
</gene>
<accession>A0A4P9VR65</accession>
<evidence type="ECO:0000313" key="1">
    <source>
        <dbReference type="EMBL" id="RDH44540.1"/>
    </source>
</evidence>
<reference evidence="1 2" key="1">
    <citation type="submission" date="2017-04" db="EMBL/GenBank/DDBJ databases">
        <title>Draft genome sequence of Zooshikella ganghwensis VG4 isolated from Red Sea sediments.</title>
        <authorList>
            <person name="Rehman Z."/>
            <person name="Alam I."/>
            <person name="Kamau A."/>
            <person name="Bajic V."/>
            <person name="Leiknes T."/>
        </authorList>
    </citation>
    <scope>NUCLEOTIDE SEQUENCE [LARGE SCALE GENOMIC DNA]</scope>
    <source>
        <strain evidence="1 2">VG4</strain>
    </source>
</reference>
<dbReference type="EMBL" id="NDXW01000001">
    <property type="protein sequence ID" value="RDH44540.1"/>
    <property type="molecule type" value="Genomic_DNA"/>
</dbReference>
<name>A0A4P9VR65_9GAMM</name>
<keyword evidence="2" id="KW-1185">Reference proteome</keyword>
<comment type="caution">
    <text evidence="1">The sequence shown here is derived from an EMBL/GenBank/DDBJ whole genome shotgun (WGS) entry which is preliminary data.</text>
</comment>
<sequence>MITNLTDQSNVINWKVGHKVYTKKYDYPATAALFGVNDEFVVIVEPDDVNKPNNAVVYDEEGKFIRRIINPCMDQGAICFDSVYPSGEKLILISVCPRVFYECRLGKKEGKFISVSETR</sequence>